<feature type="signal peptide" evidence="2">
    <location>
        <begin position="1"/>
        <end position="18"/>
    </location>
</feature>
<gene>
    <name evidence="4" type="ORF">SAMN04488109_2916</name>
</gene>
<keyword evidence="1" id="KW-0812">Transmembrane</keyword>
<evidence type="ECO:0000259" key="3">
    <source>
        <dbReference type="Pfam" id="PF19904"/>
    </source>
</evidence>
<organism evidence="4 5">
    <name type="scientific">Chryseolinea serpens</name>
    <dbReference type="NCBI Taxonomy" id="947013"/>
    <lineage>
        <taxon>Bacteria</taxon>
        <taxon>Pseudomonadati</taxon>
        <taxon>Bacteroidota</taxon>
        <taxon>Cytophagia</taxon>
        <taxon>Cytophagales</taxon>
        <taxon>Fulvivirgaceae</taxon>
        <taxon>Chryseolinea</taxon>
    </lineage>
</organism>
<reference evidence="4 5" key="1">
    <citation type="submission" date="2016-11" db="EMBL/GenBank/DDBJ databases">
        <authorList>
            <person name="Jaros S."/>
            <person name="Januszkiewicz K."/>
            <person name="Wedrychowicz H."/>
        </authorList>
    </citation>
    <scope>NUCLEOTIDE SEQUENCE [LARGE SCALE GENOMIC DNA]</scope>
    <source>
        <strain evidence="4 5">DSM 24574</strain>
    </source>
</reference>
<dbReference type="Pfam" id="PF19904">
    <property type="entry name" value="DUF6377"/>
    <property type="match status" value="1"/>
</dbReference>
<dbReference type="RefSeq" id="WP_073135392.1">
    <property type="nucleotide sequence ID" value="NZ_FQWQ01000002.1"/>
</dbReference>
<proteinExistence type="predicted"/>
<keyword evidence="5" id="KW-1185">Reference proteome</keyword>
<accession>A0A1M5QNI8</accession>
<dbReference type="Gene3D" id="1.25.40.10">
    <property type="entry name" value="Tetratricopeptide repeat domain"/>
    <property type="match status" value="1"/>
</dbReference>
<dbReference type="Proteomes" id="UP000184212">
    <property type="component" value="Unassembled WGS sequence"/>
</dbReference>
<keyword evidence="1" id="KW-0472">Membrane</keyword>
<dbReference type="EMBL" id="FQWQ01000002">
    <property type="protein sequence ID" value="SHH15546.1"/>
    <property type="molecule type" value="Genomic_DNA"/>
</dbReference>
<sequence>MKVWFLMGWMLLTTVAMAASSDSLLIRLNKTIDRKEEYTKTKLNHLEDLHQQLNRTPARDDESRFHLLQEISEEYKAFIYDSAFVNIQKLQRLAYKMNDPVRISYARVKLGFILLSSGMFKETIDTLSRMRVQGLPDSIRVDYYAILARTYYDLGDFDRDGFYTQRYTALGNKYVDSAKALCRPNDYNFVYLSGLKNLKNENTREALANLNQLLNEYKLTPHQLAVTASTLSYFYISRNEPDQAIHLLAQAAIADIISATKETAAMSSLAEQLYNRGDLMNAYTFIQQAMDDAIFYGARQRKVQVGSILPVIAAAKVHNVDEQRRRWLIYSTALTVLAILVIVFAVVIYKQLEKLKRTEKALLEANTIKEEYIGYYFNINSEYLGKIEAFKKAVEMKLITKKLEDIKFIVNNINVKKEREELYFSFDKVFLKLFPDFITVFNSYFKEEDRIVLKEGQLMNTELRIFALIRMGIHDTEKIAKILDYSINTIYNYKARIKGKSIVPNEKFEQKIMEIQTV</sequence>
<feature type="chain" id="PRO_5013042147" description="DUF6377 domain-containing protein" evidence="2">
    <location>
        <begin position="19"/>
        <end position="518"/>
    </location>
</feature>
<evidence type="ECO:0000313" key="4">
    <source>
        <dbReference type="EMBL" id="SHH15546.1"/>
    </source>
</evidence>
<keyword evidence="1" id="KW-1133">Transmembrane helix</keyword>
<feature type="transmembrane region" description="Helical" evidence="1">
    <location>
        <begin position="327"/>
        <end position="349"/>
    </location>
</feature>
<name>A0A1M5QNI8_9BACT</name>
<dbReference type="AlphaFoldDB" id="A0A1M5QNI8"/>
<evidence type="ECO:0000256" key="2">
    <source>
        <dbReference type="SAM" id="SignalP"/>
    </source>
</evidence>
<evidence type="ECO:0000256" key="1">
    <source>
        <dbReference type="SAM" id="Phobius"/>
    </source>
</evidence>
<keyword evidence="2" id="KW-0732">Signal</keyword>
<dbReference type="InterPro" id="IPR045957">
    <property type="entry name" value="DUF6377"/>
</dbReference>
<dbReference type="InterPro" id="IPR011990">
    <property type="entry name" value="TPR-like_helical_dom_sf"/>
</dbReference>
<feature type="domain" description="DUF6377" evidence="3">
    <location>
        <begin position="255"/>
        <end position="480"/>
    </location>
</feature>
<protein>
    <recommendedName>
        <fullName evidence="3">DUF6377 domain-containing protein</fullName>
    </recommendedName>
</protein>
<evidence type="ECO:0000313" key="5">
    <source>
        <dbReference type="Proteomes" id="UP000184212"/>
    </source>
</evidence>
<dbReference type="STRING" id="947013.SAMN04488109_2916"/>